<evidence type="ECO:0000256" key="1">
    <source>
        <dbReference type="SAM" id="Phobius"/>
    </source>
</evidence>
<name>A0A6J5KI13_9CAUD</name>
<keyword evidence="1" id="KW-1133">Transmembrane helix</keyword>
<organism evidence="2">
    <name type="scientific">uncultured Caudovirales phage</name>
    <dbReference type="NCBI Taxonomy" id="2100421"/>
    <lineage>
        <taxon>Viruses</taxon>
        <taxon>Duplodnaviria</taxon>
        <taxon>Heunggongvirae</taxon>
        <taxon>Uroviricota</taxon>
        <taxon>Caudoviricetes</taxon>
        <taxon>Peduoviridae</taxon>
        <taxon>Maltschvirus</taxon>
        <taxon>Maltschvirus maltsch</taxon>
    </lineage>
</organism>
<accession>A0A6J5KI13</accession>
<keyword evidence="1" id="KW-0472">Membrane</keyword>
<feature type="transmembrane region" description="Helical" evidence="1">
    <location>
        <begin position="18"/>
        <end position="38"/>
    </location>
</feature>
<proteinExistence type="predicted"/>
<dbReference type="EMBL" id="LR796138">
    <property type="protein sequence ID" value="CAB4120836.1"/>
    <property type="molecule type" value="Genomic_DNA"/>
</dbReference>
<evidence type="ECO:0000313" key="2">
    <source>
        <dbReference type="EMBL" id="CAB4120836.1"/>
    </source>
</evidence>
<protein>
    <submittedName>
        <fullName evidence="2">Uncharacterized protein</fullName>
    </submittedName>
</protein>
<sequence>MTDPDNEDRFRKEQMDTLFTWVTTLAIFLLFLAVILSISL</sequence>
<keyword evidence="1" id="KW-0812">Transmembrane</keyword>
<gene>
    <name evidence="2" type="ORF">UFOVP2_14</name>
</gene>
<reference evidence="2" key="1">
    <citation type="submission" date="2020-04" db="EMBL/GenBank/DDBJ databases">
        <authorList>
            <person name="Chiriac C."/>
            <person name="Salcher M."/>
            <person name="Ghai R."/>
            <person name="Kavagutti S V."/>
        </authorList>
    </citation>
    <scope>NUCLEOTIDE SEQUENCE</scope>
</reference>